<dbReference type="AlphaFoldDB" id="A0A0F8YDJ3"/>
<gene>
    <name evidence="2" type="ORF">LCGC14_3107300</name>
</gene>
<name>A0A0F8YDJ3_9ZZZZ</name>
<protein>
    <submittedName>
        <fullName evidence="2">Uncharacterized protein</fullName>
    </submittedName>
</protein>
<organism evidence="2">
    <name type="scientific">marine sediment metagenome</name>
    <dbReference type="NCBI Taxonomy" id="412755"/>
    <lineage>
        <taxon>unclassified sequences</taxon>
        <taxon>metagenomes</taxon>
        <taxon>ecological metagenomes</taxon>
    </lineage>
</organism>
<sequence>MLSNSGLAWLLASITFLLGIVLIIM</sequence>
<feature type="transmembrane region" description="Helical" evidence="1">
    <location>
        <begin position="6"/>
        <end position="24"/>
    </location>
</feature>
<keyword evidence="1" id="KW-0472">Membrane</keyword>
<proteinExistence type="predicted"/>
<keyword evidence="1" id="KW-0812">Transmembrane</keyword>
<comment type="caution">
    <text evidence="2">The sequence shown here is derived from an EMBL/GenBank/DDBJ whole genome shotgun (WGS) entry which is preliminary data.</text>
</comment>
<evidence type="ECO:0000256" key="1">
    <source>
        <dbReference type="SAM" id="Phobius"/>
    </source>
</evidence>
<keyword evidence="1" id="KW-1133">Transmembrane helix</keyword>
<reference evidence="2" key="1">
    <citation type="journal article" date="2015" name="Nature">
        <title>Complex archaea that bridge the gap between prokaryotes and eukaryotes.</title>
        <authorList>
            <person name="Spang A."/>
            <person name="Saw J.H."/>
            <person name="Jorgensen S.L."/>
            <person name="Zaremba-Niedzwiedzka K."/>
            <person name="Martijn J."/>
            <person name="Lind A.E."/>
            <person name="van Eijk R."/>
            <person name="Schleper C."/>
            <person name="Guy L."/>
            <person name="Ettema T.J."/>
        </authorList>
    </citation>
    <scope>NUCLEOTIDE SEQUENCE</scope>
</reference>
<dbReference type="EMBL" id="LAZR01067142">
    <property type="protein sequence ID" value="KKK52199.1"/>
    <property type="molecule type" value="Genomic_DNA"/>
</dbReference>
<feature type="non-terminal residue" evidence="2">
    <location>
        <position position="25"/>
    </location>
</feature>
<evidence type="ECO:0000313" key="2">
    <source>
        <dbReference type="EMBL" id="KKK52199.1"/>
    </source>
</evidence>
<accession>A0A0F8YDJ3</accession>